<keyword evidence="2" id="KW-1185">Reference proteome</keyword>
<reference evidence="1 2" key="1">
    <citation type="submission" date="2021-01" db="EMBL/GenBank/DDBJ databases">
        <title>Whole genome shotgun sequence of Catellatospora chokoriensis NBRC 107358.</title>
        <authorList>
            <person name="Komaki H."/>
            <person name="Tamura T."/>
        </authorList>
    </citation>
    <scope>NUCLEOTIDE SEQUENCE [LARGE SCALE GENOMIC DNA]</scope>
    <source>
        <strain evidence="1 2">NBRC 107358</strain>
    </source>
</reference>
<comment type="caution">
    <text evidence="1">The sequence shown here is derived from an EMBL/GenBank/DDBJ whole genome shotgun (WGS) entry which is preliminary data.</text>
</comment>
<evidence type="ECO:0000313" key="2">
    <source>
        <dbReference type="Proteomes" id="UP000619293"/>
    </source>
</evidence>
<organism evidence="1 2">
    <name type="scientific">Catellatospora chokoriensis</name>
    <dbReference type="NCBI Taxonomy" id="310353"/>
    <lineage>
        <taxon>Bacteria</taxon>
        <taxon>Bacillati</taxon>
        <taxon>Actinomycetota</taxon>
        <taxon>Actinomycetes</taxon>
        <taxon>Micromonosporales</taxon>
        <taxon>Micromonosporaceae</taxon>
        <taxon>Catellatospora</taxon>
    </lineage>
</organism>
<sequence length="494" mass="53599">MRHADAVTDPDSPVASAARAFLGEAWSRLRELGVVPPSPYRRHLRVGRDYFGDDVMHRPAFKALESAIEAAYSRFNPVRPLGAREFPSSYVFPFLETFVARLGRQDFAADGPVATETIRDLEAALAAEDYEVVCCRAVSHMTTTDGQPIDFTHVRVAPVDAPAHDHTRRLLKIVEEALPGGAHTYVNADLHMYAPPESVVISQESQPKLEGLNSTVSQRIERFMLLVRLLKPGSSESMFEVQGSPSPIRPPQPQFERFRGAGPVYFSFTPLAARDIVLSVADVPRVDGLDKLLASVDGAQPGMVFTSLGMALNKFVLAYHSFAWFEQIVDLATAFEAALSGVSTSDVTLRLRTRAAGLLATSSDPATAIFDDIKVLYELRSKLVHGGSLTLKTLLKGIGKLSTVPTGVPDGEMPAHAVERLRDLVRRAILARICLAAGAAPLWPIALDRDDHVDAALADDVNRGTWRDAWHQALASFDALGSTERPGAAGPAVP</sequence>
<gene>
    <name evidence="1" type="ORF">Cch02nite_41020</name>
</gene>
<proteinExistence type="predicted"/>
<dbReference type="AlphaFoldDB" id="A0A8J3NSL6"/>
<dbReference type="Proteomes" id="UP000619293">
    <property type="component" value="Unassembled WGS sequence"/>
</dbReference>
<evidence type="ECO:0008006" key="3">
    <source>
        <dbReference type="Google" id="ProtNLM"/>
    </source>
</evidence>
<evidence type="ECO:0000313" key="1">
    <source>
        <dbReference type="EMBL" id="GIF90658.1"/>
    </source>
</evidence>
<accession>A0A8J3NSL6</accession>
<dbReference type="EMBL" id="BONG01000025">
    <property type="protein sequence ID" value="GIF90658.1"/>
    <property type="molecule type" value="Genomic_DNA"/>
</dbReference>
<protein>
    <recommendedName>
        <fullName evidence="3">Apea-like HEPN domain-containing protein</fullName>
    </recommendedName>
</protein>
<name>A0A8J3NSL6_9ACTN</name>